<comment type="caution">
    <text evidence="1">The sequence shown here is derived from an EMBL/GenBank/DDBJ whole genome shotgun (WGS) entry which is preliminary data.</text>
</comment>
<reference evidence="1 2" key="1">
    <citation type="submission" date="2019-03" db="EMBL/GenBank/DDBJ databases">
        <title>First draft genome of Liparis tanakae, snailfish: a comprehensive survey of snailfish specific genes.</title>
        <authorList>
            <person name="Kim W."/>
            <person name="Song I."/>
            <person name="Jeong J.-H."/>
            <person name="Kim D."/>
            <person name="Kim S."/>
            <person name="Ryu S."/>
            <person name="Song J.Y."/>
            <person name="Lee S.K."/>
        </authorList>
    </citation>
    <scope>NUCLEOTIDE SEQUENCE [LARGE SCALE GENOMIC DNA]</scope>
    <source>
        <tissue evidence="1">Muscle</tissue>
    </source>
</reference>
<gene>
    <name evidence="1" type="ORF">EYF80_009539</name>
</gene>
<dbReference type="Proteomes" id="UP000314294">
    <property type="component" value="Unassembled WGS sequence"/>
</dbReference>
<accession>A0A4Z2IRQ2</accession>
<protein>
    <submittedName>
        <fullName evidence="1">Uncharacterized protein</fullName>
    </submittedName>
</protein>
<dbReference type="EMBL" id="SRLO01000056">
    <property type="protein sequence ID" value="TNN80214.1"/>
    <property type="molecule type" value="Genomic_DNA"/>
</dbReference>
<evidence type="ECO:0000313" key="2">
    <source>
        <dbReference type="Proteomes" id="UP000314294"/>
    </source>
</evidence>
<sequence length="237" mass="26027">MDSETEKTKGHAEKGMDEKNVDKAFAPALYRTHGSAVTRVLAAGRSAGSALALPSNALLPNPPLPAPHQHPLLLCTSQPANTLLAVSNCSEKYLSSNIFHDVDQLIAESVWCRPAYAVAENKHTFAKLSNNLRRPHGVPVDRYTCLEAPGSSIGQGTDLLMIHPTAWIRLLFLSRSPLHVRPSISFSLTLSDETLDNAIRTCHPIEWQPPQFAYIWGVRDRVANSHTSQKSTLFITC</sequence>
<dbReference type="AlphaFoldDB" id="A0A4Z2IRQ2"/>
<evidence type="ECO:0000313" key="1">
    <source>
        <dbReference type="EMBL" id="TNN80214.1"/>
    </source>
</evidence>
<organism evidence="1 2">
    <name type="scientific">Liparis tanakae</name>
    <name type="common">Tanaka's snailfish</name>
    <dbReference type="NCBI Taxonomy" id="230148"/>
    <lineage>
        <taxon>Eukaryota</taxon>
        <taxon>Metazoa</taxon>
        <taxon>Chordata</taxon>
        <taxon>Craniata</taxon>
        <taxon>Vertebrata</taxon>
        <taxon>Euteleostomi</taxon>
        <taxon>Actinopterygii</taxon>
        <taxon>Neopterygii</taxon>
        <taxon>Teleostei</taxon>
        <taxon>Neoteleostei</taxon>
        <taxon>Acanthomorphata</taxon>
        <taxon>Eupercaria</taxon>
        <taxon>Perciformes</taxon>
        <taxon>Cottioidei</taxon>
        <taxon>Cottales</taxon>
        <taxon>Liparidae</taxon>
        <taxon>Liparis</taxon>
    </lineage>
</organism>
<proteinExistence type="predicted"/>
<name>A0A4Z2IRQ2_9TELE</name>
<keyword evidence="2" id="KW-1185">Reference proteome</keyword>